<accession>A0ABU3BV75</accession>
<feature type="compositionally biased region" description="Low complexity" evidence="1">
    <location>
        <begin position="231"/>
        <end position="246"/>
    </location>
</feature>
<dbReference type="EMBL" id="JAVRHT010000060">
    <property type="protein sequence ID" value="MDT0633195.1"/>
    <property type="molecule type" value="Genomic_DNA"/>
</dbReference>
<organism evidence="2 3">
    <name type="scientific">Rubrivirga litoralis</name>
    <dbReference type="NCBI Taxonomy" id="3075598"/>
    <lineage>
        <taxon>Bacteria</taxon>
        <taxon>Pseudomonadati</taxon>
        <taxon>Rhodothermota</taxon>
        <taxon>Rhodothermia</taxon>
        <taxon>Rhodothermales</taxon>
        <taxon>Rubricoccaceae</taxon>
        <taxon>Rubrivirga</taxon>
    </lineage>
</organism>
<dbReference type="RefSeq" id="WP_311665854.1">
    <property type="nucleotide sequence ID" value="NZ_JAVRHT010000060.1"/>
</dbReference>
<evidence type="ECO:0000313" key="2">
    <source>
        <dbReference type="EMBL" id="MDT0633195.1"/>
    </source>
</evidence>
<feature type="compositionally biased region" description="Basic and acidic residues" evidence="1">
    <location>
        <begin position="89"/>
        <end position="106"/>
    </location>
</feature>
<gene>
    <name evidence="2" type="ORF">RM540_15680</name>
</gene>
<keyword evidence="3" id="KW-1185">Reference proteome</keyword>
<feature type="region of interest" description="Disordered" evidence="1">
    <location>
        <begin position="215"/>
        <end position="246"/>
    </location>
</feature>
<protein>
    <submittedName>
        <fullName evidence="2">Uncharacterized protein</fullName>
    </submittedName>
</protein>
<proteinExistence type="predicted"/>
<comment type="caution">
    <text evidence="2">The sequence shown here is derived from an EMBL/GenBank/DDBJ whole genome shotgun (WGS) entry which is preliminary data.</text>
</comment>
<dbReference type="Proteomes" id="UP001267426">
    <property type="component" value="Unassembled WGS sequence"/>
</dbReference>
<reference evidence="2 3" key="1">
    <citation type="submission" date="2023-09" db="EMBL/GenBank/DDBJ databases">
        <authorList>
            <person name="Rey-Velasco X."/>
        </authorList>
    </citation>
    <scope>NUCLEOTIDE SEQUENCE [LARGE SCALE GENOMIC DNA]</scope>
    <source>
        <strain evidence="2 3">F394</strain>
    </source>
</reference>
<feature type="compositionally biased region" description="Polar residues" evidence="1">
    <location>
        <begin position="68"/>
        <end position="78"/>
    </location>
</feature>
<feature type="non-terminal residue" evidence="2">
    <location>
        <position position="342"/>
    </location>
</feature>
<name>A0ABU3BV75_9BACT</name>
<sequence>MTPFVKTVSVAVLSALALGGTRPSEAQSLPPAAEVVLPDGSVTSGGSLPLDIVLQGDLSDVTVTLTEQADSDTPNASKVKSKRALGQTRNKERKQVSLDLPKELRRLSKRKLPKRSRTDVDPEPNVVVVEVTGTLPDGTPAYSAEVLTFVPAEPGEKPKAFRVVRLSEYLAEQGGEPGSLYLVPLGVPTLGQGEPAEAKPGVRGDRYMDADGAVRYDSTSSGANGQGSQGGASQSRSSSGTTASASAAGVTTVNVSGYVYYTDYAGVIRPLPFVEVAVWEDDGNSAFAALNNILVTSSTGYYSTTVSHDDGDGSLELFLEVRSVNSRVRVGNGYLSGKTFCE</sequence>
<evidence type="ECO:0000313" key="3">
    <source>
        <dbReference type="Proteomes" id="UP001267426"/>
    </source>
</evidence>
<feature type="region of interest" description="Disordered" evidence="1">
    <location>
        <begin position="68"/>
        <end position="120"/>
    </location>
</feature>
<evidence type="ECO:0000256" key="1">
    <source>
        <dbReference type="SAM" id="MobiDB-lite"/>
    </source>
</evidence>